<comment type="function">
    <text evidence="11 18">Catalyzes the ATP-dependent transfer of a sulfur to tRNA to produce 4-thiouridine in position 8 of tRNAs, which functions as a near-UV photosensor. Also catalyzes the transfer of sulfur to the sulfur carrier protein ThiS, forming ThiS-thiocarboxylate. This is a step in the synthesis of thiazole, in the thiamine biosynthesis pathway. The sulfur is donated as persulfide by IscS.</text>
</comment>
<comment type="subcellular location">
    <subcellularLocation>
        <location evidence="1 18">Cytoplasm</location>
    </subcellularLocation>
</comment>
<feature type="binding site" evidence="18">
    <location>
        <begin position="181"/>
        <end position="182"/>
    </location>
    <ligand>
        <name>ATP</name>
        <dbReference type="ChEBI" id="CHEBI:30616"/>
    </ligand>
</feature>
<protein>
    <recommendedName>
        <fullName evidence="14 18">Probable tRNA sulfurtransferase</fullName>
        <ecNumber evidence="13 18">2.8.1.4</ecNumber>
    </recommendedName>
    <alternativeName>
        <fullName evidence="15 18">Sulfur carrier protein ThiS sulfurtransferase</fullName>
    </alternativeName>
    <alternativeName>
        <fullName evidence="16 18">Thiamine biosynthesis protein ThiI</fullName>
    </alternativeName>
    <alternativeName>
        <fullName evidence="17 18">tRNA 4-thiouridine synthase</fullName>
    </alternativeName>
</protein>
<dbReference type="RefSeq" id="WP_029511771.1">
    <property type="nucleotide sequence ID" value="NZ_CP022513.1"/>
</dbReference>
<dbReference type="SUPFAM" id="SSF143437">
    <property type="entry name" value="THUMP domain-like"/>
    <property type="match status" value="1"/>
</dbReference>
<feature type="binding site" evidence="18">
    <location>
        <position position="286"/>
    </location>
    <ligand>
        <name>ATP</name>
        <dbReference type="ChEBI" id="CHEBI:30616"/>
    </ligand>
</feature>
<dbReference type="SUPFAM" id="SSF52402">
    <property type="entry name" value="Adenine nucleotide alpha hydrolases-like"/>
    <property type="match status" value="1"/>
</dbReference>
<dbReference type="GO" id="GO:0052837">
    <property type="term" value="P:thiazole biosynthetic process"/>
    <property type="evidence" value="ECO:0007669"/>
    <property type="project" value="TreeGrafter"/>
</dbReference>
<feature type="domain" description="THUMP" evidence="19">
    <location>
        <begin position="60"/>
        <end position="163"/>
    </location>
</feature>
<dbReference type="Pfam" id="PF22025">
    <property type="entry name" value="ThiI_fer"/>
    <property type="match status" value="1"/>
</dbReference>
<comment type="catalytic activity">
    <reaction evidence="10 18">
        <text>[ThiS sulfur-carrier protein]-C-terminal Gly-Gly-AMP + S-sulfanyl-L-cysteinyl-[cysteine desulfurase] + AH2 = [ThiS sulfur-carrier protein]-C-terminal-Gly-aminoethanethioate + L-cysteinyl-[cysteine desulfurase] + A + AMP + 2 H(+)</text>
        <dbReference type="Rhea" id="RHEA:43340"/>
        <dbReference type="Rhea" id="RHEA-COMP:12157"/>
        <dbReference type="Rhea" id="RHEA-COMP:12158"/>
        <dbReference type="Rhea" id="RHEA-COMP:12910"/>
        <dbReference type="Rhea" id="RHEA-COMP:19908"/>
        <dbReference type="ChEBI" id="CHEBI:13193"/>
        <dbReference type="ChEBI" id="CHEBI:15378"/>
        <dbReference type="ChEBI" id="CHEBI:17499"/>
        <dbReference type="ChEBI" id="CHEBI:29950"/>
        <dbReference type="ChEBI" id="CHEBI:61963"/>
        <dbReference type="ChEBI" id="CHEBI:90618"/>
        <dbReference type="ChEBI" id="CHEBI:232372"/>
        <dbReference type="ChEBI" id="CHEBI:456215"/>
    </reaction>
</comment>
<dbReference type="GO" id="GO:0009229">
    <property type="term" value="P:thiamine diphosphate biosynthetic process"/>
    <property type="evidence" value="ECO:0007669"/>
    <property type="project" value="UniProtKB-UniRule"/>
</dbReference>
<dbReference type="PANTHER" id="PTHR43209:SF1">
    <property type="entry name" value="TRNA SULFURTRANSFERASE"/>
    <property type="match status" value="1"/>
</dbReference>
<dbReference type="GO" id="GO:0000049">
    <property type="term" value="F:tRNA binding"/>
    <property type="evidence" value="ECO:0007669"/>
    <property type="project" value="UniProtKB-UniRule"/>
</dbReference>
<dbReference type="Pfam" id="PF02568">
    <property type="entry name" value="ThiI"/>
    <property type="match status" value="1"/>
</dbReference>
<evidence type="ECO:0000256" key="11">
    <source>
        <dbReference type="ARBA" id="ARBA00058382"/>
    </source>
</evidence>
<feature type="binding site" evidence="18">
    <location>
        <position position="264"/>
    </location>
    <ligand>
        <name>ATP</name>
        <dbReference type="ChEBI" id="CHEBI:30616"/>
    </ligand>
</feature>
<evidence type="ECO:0000256" key="10">
    <source>
        <dbReference type="ARBA" id="ARBA00052330"/>
    </source>
</evidence>
<dbReference type="InterPro" id="IPR020536">
    <property type="entry name" value="ThiI_AANH"/>
</dbReference>
<evidence type="ECO:0000259" key="19">
    <source>
        <dbReference type="PROSITE" id="PS51165"/>
    </source>
</evidence>
<evidence type="ECO:0000256" key="7">
    <source>
        <dbReference type="ARBA" id="ARBA00022884"/>
    </source>
</evidence>
<reference evidence="20 21" key="1">
    <citation type="submission" date="2017-07" db="EMBL/GenBank/DDBJ databases">
        <title>Comparative genomic analysis of Mesoplasma florum.</title>
        <authorList>
            <person name="Baby V."/>
            <person name="Lachance J.-C."/>
            <person name="Gagnon J."/>
            <person name="Lucier J.-F."/>
            <person name="Matteau D."/>
            <person name="Knight T.F."/>
            <person name="Rodrigue S."/>
        </authorList>
    </citation>
    <scope>NUCLEOTIDE SEQUENCE [LARGE SCALE GENOMIC DNA]</scope>
    <source>
        <strain evidence="20 21">CnuA-2</strain>
    </source>
</reference>
<proteinExistence type="inferred from homology"/>
<evidence type="ECO:0000256" key="16">
    <source>
        <dbReference type="ARBA" id="ARBA00077849"/>
    </source>
</evidence>
<organism evidence="20 21">
    <name type="scientific">Mesoplasma florum</name>
    <name type="common">Acholeplasma florum</name>
    <dbReference type="NCBI Taxonomy" id="2151"/>
    <lineage>
        <taxon>Bacteria</taxon>
        <taxon>Bacillati</taxon>
        <taxon>Mycoplasmatota</taxon>
        <taxon>Mollicutes</taxon>
        <taxon>Entomoplasmatales</taxon>
        <taxon>Entomoplasmataceae</taxon>
        <taxon>Mesoplasma</taxon>
    </lineage>
</organism>
<dbReference type="UniPathway" id="UPA00060"/>
<dbReference type="InterPro" id="IPR054173">
    <property type="entry name" value="ThiI_fer"/>
</dbReference>
<evidence type="ECO:0000256" key="15">
    <source>
        <dbReference type="ARBA" id="ARBA00075337"/>
    </source>
</evidence>
<keyword evidence="7 18" id="KW-0694">RNA-binding</keyword>
<evidence type="ECO:0000256" key="17">
    <source>
        <dbReference type="ARBA" id="ARBA00080570"/>
    </source>
</evidence>
<sequence length="400" mass="45757">MKSILVRYGELTLKGNNKHMFISKLLDNIKFKLKKFDQSKIKFIKDNNSLVIDAEEEILEDVLEELKTVFGIYSLSVIEKCEKDLDKIAEKVIEIAKKSEYKRFKLEITRKDKSFPMTSADLKLALAPMVLKAVDNLIVDVHNPDLKIEVLVKKDGIQIFSKRIEGLKGLPVGVSGKGLSLLSGGIDSPVASFLTMKRGMHVDFIHFMTPPHTSPEALDKVFELAKIVSKYNSKKFNLYVCDFSMLLQELQHMPEESYKITIMRRMFMRIANKLAKQNGQEALITGESLGQVASQTIQSIDVINSTSELPILRPVLTYDKEEIILISKFIKSYETSILPFDDACSLFVPKQPVTKPKKWMAEQQENAILWNELLDYTMENKIQKFVFWNGSFTEEINKED</sequence>
<evidence type="ECO:0000256" key="9">
    <source>
        <dbReference type="ARBA" id="ARBA00050570"/>
    </source>
</evidence>
<dbReference type="CDD" id="cd11716">
    <property type="entry name" value="THUMP_ThiI"/>
    <property type="match status" value="1"/>
</dbReference>
<keyword evidence="5 18" id="KW-0547">Nucleotide-binding</keyword>
<evidence type="ECO:0000256" key="2">
    <source>
        <dbReference type="ARBA" id="ARBA00022490"/>
    </source>
</evidence>
<dbReference type="GO" id="GO:0005829">
    <property type="term" value="C:cytosol"/>
    <property type="evidence" value="ECO:0007669"/>
    <property type="project" value="TreeGrafter"/>
</dbReference>
<dbReference type="GO" id="GO:0009228">
    <property type="term" value="P:thiamine biosynthetic process"/>
    <property type="evidence" value="ECO:0007669"/>
    <property type="project" value="UniProtKB-KW"/>
</dbReference>
<keyword evidence="3 18" id="KW-0820">tRNA-binding</keyword>
<feature type="binding site" evidence="18">
    <location>
        <begin position="206"/>
        <end position="207"/>
    </location>
    <ligand>
        <name>ATP</name>
        <dbReference type="ChEBI" id="CHEBI:30616"/>
    </ligand>
</feature>
<evidence type="ECO:0000256" key="1">
    <source>
        <dbReference type="ARBA" id="ARBA00004496"/>
    </source>
</evidence>
<comment type="similarity">
    <text evidence="12 18">Belongs to the ThiI family.</text>
</comment>
<evidence type="ECO:0000256" key="13">
    <source>
        <dbReference type="ARBA" id="ARBA00066827"/>
    </source>
</evidence>
<evidence type="ECO:0000256" key="3">
    <source>
        <dbReference type="ARBA" id="ARBA00022555"/>
    </source>
</evidence>
<comment type="catalytic activity">
    <reaction evidence="9 18">
        <text>[ThiI sulfur-carrier protein]-S-sulfanyl-L-cysteine + a uridine in tRNA + 2 reduced [2Fe-2S]-[ferredoxin] + ATP + H(+) = [ThiI sulfur-carrier protein]-L-cysteine + a 4-thiouridine in tRNA + 2 oxidized [2Fe-2S]-[ferredoxin] + AMP + diphosphate</text>
        <dbReference type="Rhea" id="RHEA:24176"/>
        <dbReference type="Rhea" id="RHEA-COMP:10000"/>
        <dbReference type="Rhea" id="RHEA-COMP:10001"/>
        <dbReference type="Rhea" id="RHEA-COMP:13337"/>
        <dbReference type="Rhea" id="RHEA-COMP:13338"/>
        <dbReference type="Rhea" id="RHEA-COMP:13339"/>
        <dbReference type="Rhea" id="RHEA-COMP:13340"/>
        <dbReference type="ChEBI" id="CHEBI:15378"/>
        <dbReference type="ChEBI" id="CHEBI:29950"/>
        <dbReference type="ChEBI" id="CHEBI:30616"/>
        <dbReference type="ChEBI" id="CHEBI:33019"/>
        <dbReference type="ChEBI" id="CHEBI:33737"/>
        <dbReference type="ChEBI" id="CHEBI:33738"/>
        <dbReference type="ChEBI" id="CHEBI:61963"/>
        <dbReference type="ChEBI" id="CHEBI:65315"/>
        <dbReference type="ChEBI" id="CHEBI:136798"/>
        <dbReference type="ChEBI" id="CHEBI:456215"/>
        <dbReference type="EC" id="2.8.1.4"/>
    </reaction>
</comment>
<dbReference type="CDD" id="cd01712">
    <property type="entry name" value="PPase_ThiI"/>
    <property type="match status" value="1"/>
</dbReference>
<evidence type="ECO:0000256" key="8">
    <source>
        <dbReference type="ARBA" id="ARBA00022977"/>
    </source>
</evidence>
<dbReference type="InterPro" id="IPR004114">
    <property type="entry name" value="THUMP_dom"/>
</dbReference>
<dbReference type="EC" id="2.8.1.4" evidence="13 18"/>
<dbReference type="AlphaFoldDB" id="A0A2R3P836"/>
<name>A0A2R3P836_MESFO</name>
<dbReference type="GO" id="GO:0005524">
    <property type="term" value="F:ATP binding"/>
    <property type="evidence" value="ECO:0007669"/>
    <property type="project" value="UniProtKB-UniRule"/>
</dbReference>
<dbReference type="InterPro" id="IPR014729">
    <property type="entry name" value="Rossmann-like_a/b/a_fold"/>
</dbReference>
<dbReference type="Gene3D" id="3.30.2130.30">
    <property type="match status" value="1"/>
</dbReference>
<evidence type="ECO:0000313" key="20">
    <source>
        <dbReference type="EMBL" id="AVN64644.1"/>
    </source>
</evidence>
<dbReference type="EMBL" id="CP022513">
    <property type="protein sequence ID" value="AVN64644.1"/>
    <property type="molecule type" value="Genomic_DNA"/>
</dbReference>
<evidence type="ECO:0000256" key="14">
    <source>
        <dbReference type="ARBA" id="ARBA00071867"/>
    </source>
</evidence>
<evidence type="ECO:0000256" key="4">
    <source>
        <dbReference type="ARBA" id="ARBA00022679"/>
    </source>
</evidence>
<dbReference type="InterPro" id="IPR050102">
    <property type="entry name" value="tRNA_sulfurtransferase_ThiI"/>
</dbReference>
<evidence type="ECO:0000256" key="18">
    <source>
        <dbReference type="HAMAP-Rule" id="MF_00021"/>
    </source>
</evidence>
<keyword evidence="8 18" id="KW-0784">Thiamine biosynthesis</keyword>
<accession>A0A2R3P836</accession>
<dbReference type="InterPro" id="IPR049962">
    <property type="entry name" value="THUMP_ThiI"/>
</dbReference>
<keyword evidence="6 18" id="KW-0067">ATP-binding</keyword>
<dbReference type="GO" id="GO:0140741">
    <property type="term" value="F:tRNA-uracil-4 sulfurtransferase activity"/>
    <property type="evidence" value="ECO:0007669"/>
    <property type="project" value="UniProtKB-EC"/>
</dbReference>
<dbReference type="NCBIfam" id="TIGR00342">
    <property type="entry name" value="tRNA uracil 4-sulfurtransferase ThiI"/>
    <property type="match status" value="1"/>
</dbReference>
<keyword evidence="4 18" id="KW-0808">Transferase</keyword>
<dbReference type="FunFam" id="3.40.50.620:FF:000053">
    <property type="entry name" value="Probable tRNA sulfurtransferase"/>
    <property type="match status" value="1"/>
</dbReference>
<gene>
    <name evidence="18" type="primary">thiI</name>
    <name evidence="20" type="ORF">CG003_03205</name>
</gene>
<dbReference type="GO" id="GO:0004810">
    <property type="term" value="F:CCA tRNA nucleotidyltransferase activity"/>
    <property type="evidence" value="ECO:0007669"/>
    <property type="project" value="InterPro"/>
</dbReference>
<dbReference type="HAMAP" id="MF_00021">
    <property type="entry name" value="ThiI"/>
    <property type="match status" value="1"/>
</dbReference>
<feature type="binding site" evidence="18">
    <location>
        <position position="295"/>
    </location>
    <ligand>
        <name>ATP</name>
        <dbReference type="ChEBI" id="CHEBI:30616"/>
    </ligand>
</feature>
<dbReference type="GO" id="GO:0002937">
    <property type="term" value="P:tRNA 4-thiouridine biosynthesis"/>
    <property type="evidence" value="ECO:0007669"/>
    <property type="project" value="TreeGrafter"/>
</dbReference>
<evidence type="ECO:0000256" key="6">
    <source>
        <dbReference type="ARBA" id="ARBA00022840"/>
    </source>
</evidence>
<dbReference type="SMART" id="SM00981">
    <property type="entry name" value="THUMP"/>
    <property type="match status" value="1"/>
</dbReference>
<dbReference type="Gene3D" id="3.40.50.620">
    <property type="entry name" value="HUPs"/>
    <property type="match status" value="1"/>
</dbReference>
<dbReference type="PROSITE" id="PS51165">
    <property type="entry name" value="THUMP"/>
    <property type="match status" value="1"/>
</dbReference>
<keyword evidence="2 18" id="KW-0963">Cytoplasm</keyword>
<evidence type="ECO:0000256" key="12">
    <source>
        <dbReference type="ARBA" id="ARBA00061472"/>
    </source>
</evidence>
<dbReference type="Proteomes" id="UP000239216">
    <property type="component" value="Chromosome"/>
</dbReference>
<dbReference type="InterPro" id="IPR049961">
    <property type="entry name" value="ThiI_N"/>
</dbReference>
<dbReference type="InterPro" id="IPR003720">
    <property type="entry name" value="tRNA_STrfase"/>
</dbReference>
<evidence type="ECO:0000256" key="5">
    <source>
        <dbReference type="ARBA" id="ARBA00022741"/>
    </source>
</evidence>
<dbReference type="Pfam" id="PF02926">
    <property type="entry name" value="THUMP"/>
    <property type="match status" value="1"/>
</dbReference>
<comment type="pathway">
    <text evidence="18">Cofactor biosynthesis; thiamine diphosphate biosynthesis.</text>
</comment>
<evidence type="ECO:0000313" key="21">
    <source>
        <dbReference type="Proteomes" id="UP000239216"/>
    </source>
</evidence>
<dbReference type="PANTHER" id="PTHR43209">
    <property type="entry name" value="TRNA SULFURTRANSFERASE"/>
    <property type="match status" value="1"/>
</dbReference>